<dbReference type="AlphaFoldDB" id="A0A1V6LU58"/>
<sequence length="866" mass="95607">MKHFYTLTTFLSLFFLTFLQIGLVKLYAQSEPFNCSYNAYLFQYNDIYAIDLASGSSYLVKENIIENSINGAAYNSADGFIWGYVSGNPKTIVRIGENFETDLYTIPEIPVTNNNYVGDIDLFGQYYFRAGGSTYHHVDLNPDSPNYLQYVGSSSLSQSINIHDWAFNAADNMLYSVEKKTNNLYRIDVETGNVENLGVVPILAGNNYTYGAVYFDVDGNFYVSANQTGTVYIIRQVQNIVSGIMDSNVFAFGPASASNDGARCPSAPVPQEDCLNGLDDDGDGLTDCDDPSCSGVAACPVIQLASSGNDGGLESNDRLANLISKRNYQRAKTNYRFDALAAKKVKKNKNYLRKGMFAPNAIELNALVPLGIIGESSTIESAPEDLLDLTNASDIYAVDYLNGSETMSALMVIKTEEQVYEHSKFICDRFLGAQLLSVSTLQLREHNFIKSIIKQADGATEFALSFSARLNEQNQFVVESHWNIDAYAPNTAFYNFQIWSNSVDDLLKLADEILNLLESNAPIVDYTTSAPPPVFVKSARYERGAVHMNVVNNNRTEYIRLEGGIKRSETSQAEMVGLQSPLDGYIDTVAVETGNIFDFGFRISNDNGDTPDDLFVADAPWGLDDSQAGTQVNGYEIIASEEAYFGQGYPVERNVNLVATTDTYVGVYRALSPRFAPVDLSTYDNLVFSAAGTGTLEIQLIKGNGETYSHEVALSATKEAFYLESSLFTNISGNSTDFANLKVIQFNMKSTSGDMEEKQLQLSAVEFTNEDKPAAFIDEDLTRSIVSPNPVTTETTLYFYDEVAGEYTLELFDISGRVIGSHTNHGVVKQGQNTIKISRKGLDSGLYFYRLESSSKRIWSGRILVK</sequence>
<evidence type="ECO:0000256" key="1">
    <source>
        <dbReference type="ARBA" id="ARBA00022729"/>
    </source>
</evidence>
<dbReference type="RefSeq" id="WP_080318634.1">
    <property type="nucleotide sequence ID" value="NZ_MTBC01000003.1"/>
</dbReference>
<name>A0A1V6LU58_9FLAO</name>
<organism evidence="4 5">
    <name type="scientific">Croceivirga radicis</name>
    <dbReference type="NCBI Taxonomy" id="1929488"/>
    <lineage>
        <taxon>Bacteria</taxon>
        <taxon>Pseudomonadati</taxon>
        <taxon>Bacteroidota</taxon>
        <taxon>Flavobacteriia</taxon>
        <taxon>Flavobacteriales</taxon>
        <taxon>Flavobacteriaceae</taxon>
        <taxon>Croceivirga</taxon>
    </lineage>
</organism>
<evidence type="ECO:0000259" key="3">
    <source>
        <dbReference type="Pfam" id="PF21959"/>
    </source>
</evidence>
<evidence type="ECO:0000259" key="2">
    <source>
        <dbReference type="Pfam" id="PF18962"/>
    </source>
</evidence>
<dbReference type="InterPro" id="IPR054215">
    <property type="entry name" value="DUF6923"/>
</dbReference>
<dbReference type="InterPro" id="IPR026444">
    <property type="entry name" value="Secre_tail"/>
</dbReference>
<gene>
    <name evidence="4" type="ORF">BUL40_06605</name>
</gene>
<protein>
    <submittedName>
        <fullName evidence="4">Uncharacterized protein</fullName>
    </submittedName>
</protein>
<feature type="domain" description="Secretion system C-terminal sorting" evidence="2">
    <location>
        <begin position="787"/>
        <end position="859"/>
    </location>
</feature>
<dbReference type="InterPro" id="IPR011042">
    <property type="entry name" value="6-blade_b-propeller_TolB-like"/>
</dbReference>
<dbReference type="Gene3D" id="2.120.10.30">
    <property type="entry name" value="TolB, C-terminal domain"/>
    <property type="match status" value="1"/>
</dbReference>
<keyword evidence="5" id="KW-1185">Reference proteome</keyword>
<dbReference type="EMBL" id="MTBC01000003">
    <property type="protein sequence ID" value="OQD43577.1"/>
    <property type="molecule type" value="Genomic_DNA"/>
</dbReference>
<proteinExistence type="predicted"/>
<accession>A0A1V6LU58</accession>
<dbReference type="SUPFAM" id="SSF63829">
    <property type="entry name" value="Calcium-dependent phosphotriesterase"/>
    <property type="match status" value="1"/>
</dbReference>
<dbReference type="Pfam" id="PF21959">
    <property type="entry name" value="DUF6923"/>
    <property type="match status" value="1"/>
</dbReference>
<dbReference type="NCBIfam" id="TIGR04183">
    <property type="entry name" value="Por_Secre_tail"/>
    <property type="match status" value="1"/>
</dbReference>
<comment type="caution">
    <text evidence="4">The sequence shown here is derived from an EMBL/GenBank/DDBJ whole genome shotgun (WGS) entry which is preliminary data.</text>
</comment>
<evidence type="ECO:0000313" key="4">
    <source>
        <dbReference type="EMBL" id="OQD43577.1"/>
    </source>
</evidence>
<dbReference type="Proteomes" id="UP000191680">
    <property type="component" value="Unassembled WGS sequence"/>
</dbReference>
<feature type="domain" description="DUF6923" evidence="3">
    <location>
        <begin position="70"/>
        <end position="265"/>
    </location>
</feature>
<dbReference type="OrthoDB" id="1204817at2"/>
<evidence type="ECO:0000313" key="5">
    <source>
        <dbReference type="Proteomes" id="UP000191680"/>
    </source>
</evidence>
<reference evidence="4 5" key="1">
    <citation type="submission" date="2016-12" db="EMBL/GenBank/DDBJ databases">
        <authorList>
            <person name="Song W.-J."/>
            <person name="Kurnit D.M."/>
        </authorList>
    </citation>
    <scope>NUCLEOTIDE SEQUENCE [LARGE SCALE GENOMIC DNA]</scope>
    <source>
        <strain evidence="4 5">HSG9</strain>
    </source>
</reference>
<keyword evidence="1" id="KW-0732">Signal</keyword>
<dbReference type="Pfam" id="PF18962">
    <property type="entry name" value="Por_Secre_tail"/>
    <property type="match status" value="1"/>
</dbReference>